<protein>
    <submittedName>
        <fullName evidence="1">Uncharacterized protein</fullName>
    </submittedName>
</protein>
<feature type="non-terminal residue" evidence="1">
    <location>
        <position position="1"/>
    </location>
</feature>
<sequence>LARLQIEGDGRSLEIKLRHELEMKRLDTDFWLKELELEIQSRKYMSLLLS</sequence>
<reference evidence="1" key="1">
    <citation type="submission" date="2016-05" db="EMBL/GenBank/DDBJ databases">
        <authorList>
            <person name="Lavstsen T."/>
            <person name="Jespersen J.S."/>
        </authorList>
    </citation>
    <scope>NUCLEOTIDE SEQUENCE</scope>
    <source>
        <tissue evidence="1">Brain</tissue>
    </source>
</reference>
<accession>A0A1A7XQG2</accession>
<reference evidence="1" key="2">
    <citation type="submission" date="2016-06" db="EMBL/GenBank/DDBJ databases">
        <title>The genome of a short-lived fish provides insights into sex chromosome evolution and the genetic control of aging.</title>
        <authorList>
            <person name="Reichwald K."/>
            <person name="Felder M."/>
            <person name="Petzold A."/>
            <person name="Koch P."/>
            <person name="Groth M."/>
            <person name="Platzer M."/>
        </authorList>
    </citation>
    <scope>NUCLEOTIDE SEQUENCE</scope>
    <source>
        <tissue evidence="1">Brain</tissue>
    </source>
</reference>
<dbReference type="EMBL" id="HADW01018640">
    <property type="protein sequence ID" value="SBP20040.1"/>
    <property type="molecule type" value="Transcribed_RNA"/>
</dbReference>
<name>A0A1A7XQG2_9TELE</name>
<organism evidence="1">
    <name type="scientific">Iconisemion striatum</name>
    <dbReference type="NCBI Taxonomy" id="60296"/>
    <lineage>
        <taxon>Eukaryota</taxon>
        <taxon>Metazoa</taxon>
        <taxon>Chordata</taxon>
        <taxon>Craniata</taxon>
        <taxon>Vertebrata</taxon>
        <taxon>Euteleostomi</taxon>
        <taxon>Actinopterygii</taxon>
        <taxon>Neopterygii</taxon>
        <taxon>Teleostei</taxon>
        <taxon>Neoteleostei</taxon>
        <taxon>Acanthomorphata</taxon>
        <taxon>Ovalentaria</taxon>
        <taxon>Atherinomorphae</taxon>
        <taxon>Cyprinodontiformes</taxon>
        <taxon>Nothobranchiidae</taxon>
        <taxon>Iconisemion</taxon>
    </lineage>
</organism>
<gene>
    <name evidence="1" type="primary">Nfu_g_1_025101</name>
</gene>
<evidence type="ECO:0000313" key="1">
    <source>
        <dbReference type="EMBL" id="SBP20040.1"/>
    </source>
</evidence>
<dbReference type="AlphaFoldDB" id="A0A1A7XQG2"/>
<proteinExistence type="predicted"/>
<feature type="non-terminal residue" evidence="1">
    <location>
        <position position="50"/>
    </location>
</feature>